<dbReference type="Proteomes" id="UP000828941">
    <property type="component" value="Chromosome 7"/>
</dbReference>
<protein>
    <submittedName>
        <fullName evidence="1">Uncharacterized protein</fullName>
    </submittedName>
</protein>
<accession>A0ACB9NA72</accession>
<name>A0ACB9NA72_BAUVA</name>
<dbReference type="EMBL" id="CM039432">
    <property type="protein sequence ID" value="KAI4333295.1"/>
    <property type="molecule type" value="Genomic_DNA"/>
</dbReference>
<sequence length="287" mass="32634">MALSTYLNWDNISLQALNQEMSTSELAPPPNQLLPYHESFSLANTAFFDSYTDPELYHQLPPYDYDPLIHNLLPCPKRQRYCSCDYQNHHLLQEHCSSSFDFVSANFFDGFSPNPNCSLSSKEVLPELLFSAVPEFKLPALPLPENYEECEKKGINERTVSPQSIAARARRRKITEKTQELGKLIPNGNNMNTAEMFSAAAKYVKFLQAQVDMLQLINVLEEEDKDDATGNEDLKVLLGSTSVQEKMYLEEKCFVPKQFVTTLTNDPQLKSKPSILKDLNQLIAKNI</sequence>
<evidence type="ECO:0000313" key="2">
    <source>
        <dbReference type="Proteomes" id="UP000828941"/>
    </source>
</evidence>
<keyword evidence="2" id="KW-1185">Reference proteome</keyword>
<organism evidence="1 2">
    <name type="scientific">Bauhinia variegata</name>
    <name type="common">Purple orchid tree</name>
    <name type="synonym">Phanera variegata</name>
    <dbReference type="NCBI Taxonomy" id="167791"/>
    <lineage>
        <taxon>Eukaryota</taxon>
        <taxon>Viridiplantae</taxon>
        <taxon>Streptophyta</taxon>
        <taxon>Embryophyta</taxon>
        <taxon>Tracheophyta</taxon>
        <taxon>Spermatophyta</taxon>
        <taxon>Magnoliopsida</taxon>
        <taxon>eudicotyledons</taxon>
        <taxon>Gunneridae</taxon>
        <taxon>Pentapetalae</taxon>
        <taxon>rosids</taxon>
        <taxon>fabids</taxon>
        <taxon>Fabales</taxon>
        <taxon>Fabaceae</taxon>
        <taxon>Cercidoideae</taxon>
        <taxon>Cercideae</taxon>
        <taxon>Bauhiniinae</taxon>
        <taxon>Bauhinia</taxon>
    </lineage>
</organism>
<evidence type="ECO:0000313" key="1">
    <source>
        <dbReference type="EMBL" id="KAI4333295.1"/>
    </source>
</evidence>
<gene>
    <name evidence="1" type="ORF">L6164_018125</name>
</gene>
<proteinExistence type="predicted"/>
<reference evidence="1 2" key="1">
    <citation type="journal article" date="2022" name="DNA Res.">
        <title>Chromosomal-level genome assembly of the orchid tree Bauhinia variegata (Leguminosae; Cercidoideae) supports the allotetraploid origin hypothesis of Bauhinia.</title>
        <authorList>
            <person name="Zhong Y."/>
            <person name="Chen Y."/>
            <person name="Zheng D."/>
            <person name="Pang J."/>
            <person name="Liu Y."/>
            <person name="Luo S."/>
            <person name="Meng S."/>
            <person name="Qian L."/>
            <person name="Wei D."/>
            <person name="Dai S."/>
            <person name="Zhou R."/>
        </authorList>
    </citation>
    <scope>NUCLEOTIDE SEQUENCE [LARGE SCALE GENOMIC DNA]</scope>
    <source>
        <strain evidence="1">BV-YZ2020</strain>
    </source>
</reference>
<comment type="caution">
    <text evidence="1">The sequence shown here is derived from an EMBL/GenBank/DDBJ whole genome shotgun (WGS) entry which is preliminary data.</text>
</comment>